<keyword evidence="2" id="KW-0812">Transmembrane</keyword>
<name>A0A1H3CN10_EUBBA</name>
<reference evidence="4" key="1">
    <citation type="submission" date="2016-10" db="EMBL/GenBank/DDBJ databases">
        <authorList>
            <person name="Varghese N."/>
            <person name="Submissions S."/>
        </authorList>
    </citation>
    <scope>NUCLEOTIDE SEQUENCE [LARGE SCALE GENOMIC DNA]</scope>
    <source>
        <strain evidence="4">VPI 5359</strain>
    </source>
</reference>
<feature type="transmembrane region" description="Helical" evidence="2">
    <location>
        <begin position="7"/>
        <end position="29"/>
    </location>
</feature>
<accession>A0A1H3CN10</accession>
<protein>
    <submittedName>
        <fullName evidence="3">Uncharacterized protein</fullName>
    </submittedName>
</protein>
<proteinExistence type="predicted"/>
<dbReference type="OrthoDB" id="2088106at2"/>
<feature type="region of interest" description="Disordered" evidence="1">
    <location>
        <begin position="150"/>
        <end position="170"/>
    </location>
</feature>
<evidence type="ECO:0000313" key="4">
    <source>
        <dbReference type="Proteomes" id="UP000199652"/>
    </source>
</evidence>
<dbReference type="EMBL" id="FNOU01000003">
    <property type="protein sequence ID" value="SDX54974.1"/>
    <property type="molecule type" value="Genomic_DNA"/>
</dbReference>
<evidence type="ECO:0000256" key="1">
    <source>
        <dbReference type="SAM" id="MobiDB-lite"/>
    </source>
</evidence>
<keyword evidence="2" id="KW-0472">Membrane</keyword>
<keyword evidence="2" id="KW-1133">Transmembrane helix</keyword>
<gene>
    <name evidence="3" type="ORF">SAMN04488579_103147</name>
</gene>
<evidence type="ECO:0000256" key="2">
    <source>
        <dbReference type="SAM" id="Phobius"/>
    </source>
</evidence>
<organism evidence="3 4">
    <name type="scientific">Eubacterium barkeri</name>
    <name type="common">Clostridium barkeri</name>
    <dbReference type="NCBI Taxonomy" id="1528"/>
    <lineage>
        <taxon>Bacteria</taxon>
        <taxon>Bacillati</taxon>
        <taxon>Bacillota</taxon>
        <taxon>Clostridia</taxon>
        <taxon>Eubacteriales</taxon>
        <taxon>Eubacteriaceae</taxon>
        <taxon>Eubacterium</taxon>
    </lineage>
</organism>
<keyword evidence="4" id="KW-1185">Reference proteome</keyword>
<sequence>MNLLKKSWPWIIGLIVLALVLILAGYGIYKTQEAARLVAEKQAAIESHVNPGDVLRQVYDAEFSNQEEMHFTRADNAKGNAQALLKESTDEEGNPVSLMLVYDRKSKNEKCNLVALERITYEQVENARHPINTEILDIYAVVREDGTVISSGKTDWGDPGSPAFNDATGE</sequence>
<evidence type="ECO:0000313" key="3">
    <source>
        <dbReference type="EMBL" id="SDX54974.1"/>
    </source>
</evidence>
<dbReference type="Proteomes" id="UP000199652">
    <property type="component" value="Unassembled WGS sequence"/>
</dbReference>
<dbReference type="RefSeq" id="WP_090243444.1">
    <property type="nucleotide sequence ID" value="NZ_FNOU01000003.1"/>
</dbReference>
<dbReference type="AlphaFoldDB" id="A0A1H3CN10"/>